<dbReference type="Proteomes" id="UP000503222">
    <property type="component" value="Chromosome"/>
</dbReference>
<keyword evidence="4" id="KW-1185">Reference proteome</keyword>
<name>A0A6G7YT65_9SPHN</name>
<gene>
    <name evidence="3" type="ORF">G7077_04310</name>
</gene>
<dbReference type="InterPro" id="IPR007393">
    <property type="entry name" value="YlxR_dom"/>
</dbReference>
<reference evidence="3 4" key="1">
    <citation type="submission" date="2020-03" db="EMBL/GenBank/DDBJ databases">
        <title>Sphingomonas sp. nov., isolated from fish.</title>
        <authorList>
            <person name="Hyun D.-W."/>
            <person name="Bae J.-W."/>
        </authorList>
    </citation>
    <scope>NUCLEOTIDE SEQUENCE [LARGE SCALE GENOMIC DNA]</scope>
    <source>
        <strain evidence="3 4">HDW15B</strain>
    </source>
</reference>
<dbReference type="Pfam" id="PF04296">
    <property type="entry name" value="YlxR"/>
    <property type="match status" value="1"/>
</dbReference>
<protein>
    <submittedName>
        <fullName evidence="3">DUF448 domain-containing protein</fullName>
    </submittedName>
</protein>
<evidence type="ECO:0000313" key="4">
    <source>
        <dbReference type="Proteomes" id="UP000503222"/>
    </source>
</evidence>
<dbReference type="PANTHER" id="PTHR34215:SF1">
    <property type="entry name" value="YLXR DOMAIN-CONTAINING PROTEIN"/>
    <property type="match status" value="1"/>
</dbReference>
<dbReference type="Gene3D" id="3.30.1230.10">
    <property type="entry name" value="YlxR-like"/>
    <property type="match status" value="1"/>
</dbReference>
<evidence type="ECO:0000259" key="2">
    <source>
        <dbReference type="Pfam" id="PF04296"/>
    </source>
</evidence>
<evidence type="ECO:0000313" key="3">
    <source>
        <dbReference type="EMBL" id="QIK79933.1"/>
    </source>
</evidence>
<dbReference type="SUPFAM" id="SSF55315">
    <property type="entry name" value="L30e-like"/>
    <property type="match status" value="1"/>
</dbReference>
<dbReference type="EMBL" id="CP049869">
    <property type="protein sequence ID" value="QIK79933.1"/>
    <property type="molecule type" value="Genomic_DNA"/>
</dbReference>
<dbReference type="KEGG" id="spii:G7077_04310"/>
<dbReference type="Gene3D" id="3.30.1330.30">
    <property type="match status" value="1"/>
</dbReference>
<dbReference type="InterPro" id="IPR035931">
    <property type="entry name" value="YlxR-like_sf"/>
</dbReference>
<feature type="domain" description="YlxR" evidence="2">
    <location>
        <begin position="2"/>
        <end position="67"/>
    </location>
</feature>
<dbReference type="AlphaFoldDB" id="A0A6G7YT65"/>
<sequence length="217" mass="22893">MLTRAKGTKDELIRLALGPDGQVAPDVRAKAPGRGAWISVGRAQLDEANAKGKLKGALARAFKEPVEVPEDLGALTEAALRQASLDRLGMEARSGKLINGAERVETAARSGKVYLLVHAADAGEDGRKRMDQAWRSGGSRELGHDRGLVFPEGRTILSMALGRENVVHVALTDPAAAARVSQTLARWRAFTDPHAGLDGGDIASGSSTPDEVDEGTE</sequence>
<dbReference type="InterPro" id="IPR029064">
    <property type="entry name" value="Ribosomal_eL30-like_sf"/>
</dbReference>
<dbReference type="SUPFAM" id="SSF64376">
    <property type="entry name" value="YlxR-like"/>
    <property type="match status" value="1"/>
</dbReference>
<dbReference type="InterPro" id="IPR037465">
    <property type="entry name" value="YlxR"/>
</dbReference>
<proteinExistence type="predicted"/>
<evidence type="ECO:0000256" key="1">
    <source>
        <dbReference type="SAM" id="MobiDB-lite"/>
    </source>
</evidence>
<dbReference type="PANTHER" id="PTHR34215">
    <property type="entry name" value="BLL0784 PROTEIN"/>
    <property type="match status" value="1"/>
</dbReference>
<organism evidence="3 4">
    <name type="scientific">Sphingomonas piscis</name>
    <dbReference type="NCBI Taxonomy" id="2714943"/>
    <lineage>
        <taxon>Bacteria</taxon>
        <taxon>Pseudomonadati</taxon>
        <taxon>Pseudomonadota</taxon>
        <taxon>Alphaproteobacteria</taxon>
        <taxon>Sphingomonadales</taxon>
        <taxon>Sphingomonadaceae</taxon>
        <taxon>Sphingomonas</taxon>
    </lineage>
</organism>
<accession>A0A6G7YT65</accession>
<feature type="region of interest" description="Disordered" evidence="1">
    <location>
        <begin position="195"/>
        <end position="217"/>
    </location>
</feature>